<evidence type="ECO:0000313" key="13">
    <source>
        <dbReference type="EMBL" id="KAK3059094.1"/>
    </source>
</evidence>
<evidence type="ECO:0000259" key="12">
    <source>
        <dbReference type="PROSITE" id="PS50926"/>
    </source>
</evidence>
<feature type="domain" description="S1 motif" evidence="11">
    <location>
        <begin position="488"/>
        <end position="567"/>
    </location>
</feature>
<reference evidence="13" key="1">
    <citation type="submission" date="2023-04" db="EMBL/GenBank/DDBJ databases">
        <title>Black Yeasts Isolated from many extreme environments.</title>
        <authorList>
            <person name="Coleine C."/>
            <person name="Stajich J.E."/>
            <person name="Selbmann L."/>
        </authorList>
    </citation>
    <scope>NUCLEOTIDE SEQUENCE</scope>
    <source>
        <strain evidence="13">CCFEE 5312</strain>
    </source>
</reference>
<dbReference type="InterPro" id="IPR003029">
    <property type="entry name" value="S1_domain"/>
</dbReference>
<feature type="domain" description="S1 motif" evidence="11">
    <location>
        <begin position="1071"/>
        <end position="1147"/>
    </location>
</feature>
<proteinExistence type="predicted"/>
<feature type="domain" description="S1 motif" evidence="11">
    <location>
        <begin position="584"/>
        <end position="658"/>
    </location>
</feature>
<dbReference type="Gene3D" id="2.40.50.140">
    <property type="entry name" value="Nucleic acid-binding proteins"/>
    <property type="match status" value="11"/>
</dbReference>
<dbReference type="InterPro" id="IPR048059">
    <property type="entry name" value="Rrp5_S1_rpt_hs1_sc1"/>
</dbReference>
<dbReference type="FunFam" id="2.40.50.140:FF:000279">
    <property type="entry name" value="rRNA biogenesis protein rrp5"/>
    <property type="match status" value="1"/>
</dbReference>
<keyword evidence="3" id="KW-0698">rRNA processing</keyword>
<dbReference type="FunFam" id="2.40.50.140:FF:000196">
    <property type="entry name" value="rRNA biogenesis protein RRP5"/>
    <property type="match status" value="1"/>
</dbReference>
<dbReference type="Pfam" id="PF00575">
    <property type="entry name" value="S1"/>
    <property type="match status" value="3"/>
</dbReference>
<feature type="region of interest" description="Disordered" evidence="10">
    <location>
        <begin position="1"/>
        <end position="90"/>
    </location>
</feature>
<dbReference type="InterPro" id="IPR045209">
    <property type="entry name" value="Rrp5"/>
</dbReference>
<dbReference type="InterPro" id="IPR003107">
    <property type="entry name" value="HAT"/>
</dbReference>
<dbReference type="PANTHER" id="PTHR23270:SF10">
    <property type="entry name" value="PROTEIN RRP5 HOMOLOG"/>
    <property type="match status" value="1"/>
</dbReference>
<dbReference type="FunFam" id="2.40.50.140:FF:000103">
    <property type="entry name" value="protein RRP5 homolog"/>
    <property type="match status" value="2"/>
</dbReference>
<feature type="compositionally biased region" description="Basic and acidic residues" evidence="10">
    <location>
        <begin position="31"/>
        <end position="52"/>
    </location>
</feature>
<dbReference type="InterPro" id="IPR057302">
    <property type="entry name" value="Rrp5_S1"/>
</dbReference>
<evidence type="ECO:0000313" key="14">
    <source>
        <dbReference type="Proteomes" id="UP001271007"/>
    </source>
</evidence>
<dbReference type="FunFam" id="2.40.50.140:FF:000159">
    <property type="entry name" value="rRNA biogenesis protein rrp5"/>
    <property type="match status" value="1"/>
</dbReference>
<feature type="region of interest" description="Disordered" evidence="10">
    <location>
        <begin position="1516"/>
        <end position="1536"/>
    </location>
</feature>
<dbReference type="InterPro" id="IPR057301">
    <property type="entry name" value="Rrp5_OB_4th"/>
</dbReference>
<dbReference type="InterPro" id="IPR002792">
    <property type="entry name" value="TRAM_dom"/>
</dbReference>
<organism evidence="13 14">
    <name type="scientific">Extremus antarcticus</name>
    <dbReference type="NCBI Taxonomy" id="702011"/>
    <lineage>
        <taxon>Eukaryota</taxon>
        <taxon>Fungi</taxon>
        <taxon>Dikarya</taxon>
        <taxon>Ascomycota</taxon>
        <taxon>Pezizomycotina</taxon>
        <taxon>Dothideomycetes</taxon>
        <taxon>Dothideomycetidae</taxon>
        <taxon>Mycosphaerellales</taxon>
        <taxon>Extremaceae</taxon>
        <taxon>Extremus</taxon>
    </lineage>
</organism>
<dbReference type="InterPro" id="IPR012340">
    <property type="entry name" value="NA-bd_OB-fold"/>
</dbReference>
<dbReference type="CDD" id="cd05698">
    <property type="entry name" value="S1_Rrp5_repeat_hs6_sc5"/>
    <property type="match status" value="1"/>
</dbReference>
<dbReference type="CDD" id="cd05697">
    <property type="entry name" value="S1_Rrp5_repeat_hs5"/>
    <property type="match status" value="1"/>
</dbReference>
<sequence length="1836" mass="200507">MATIKRKAVTDERPNKKVKTSTPATKAAKPAKTEKPEKSAKPVKSEKSEKAAKPAKAPVEVSTERKPIPKSVLQQEDRAFPRGGGSVLTPLEQKQIKAQAERDVLFEQETGKPAVAENGDDELFGEGAAAIAKSKKKKWQKDDGKDATDGKATGLKVQALNYKDLSIGSVLLGYVTAVTSRDVEVALANNLTGYVPITAVSERLNARIEKLLENEGQAGQGEDEDEDMYLKDLFYVGQWLRATVTATTSAQTDGSGSSKRHVELSVDPRQVNGGLDASSVVLNSMIQGAVRSVEDHGIVVDLGLSNASVRGFISKKDLGVMYDLEDVEEGQVMMCLVTGKGSNGNVLNLTPGAIPRSAIAEGKQAPAVGEAPTVEGFQPGTAVDVLVTDNGSAGIAGKVMGMLDVTADLSHCGAGLFGDDISKKYKIGSKVRGRIIWALPTEDGSRRVGISLLDHLMNLPAPPSKLPGNASAKLKSQATTLQQHQPLSSIVEDAKVIHVTPKRGLFMQLSFPGSKETAKAFAHISQISDDRIDALTSAIGKYKIDSTHRARIIAYSPIDNLYRVSLKPSVLEQQFLRIEDLTIGGLVQGKVDRLILGAKGITGVLVKLSDNITGLVPEIHLSDIHLGHPERKFKEGFPVKGRVLSVDLEKRQVRLTLKKTLVNQDSPAPVWKDYAVLKPGMEGKGTIVNILQAGAAVQFFGNVRAWLPVAEMSETFIENPEKHFRLGQTVNVRIVSVEPAAQTMKVSCKEPVDFDAGLQDAWDSIAGGQIVSGTVTEKNPESVTVLLENGLKGTIRVGHLSDSATTDPEKALKKVHIEKTLAELVVLHKLERSRHLLLTRKAGMVADAKTGDLITSHDGAATGKKVNGFVRNVTPEGVYTEFANGVVGLLPKSQLAHEMLGQAAFGLVKDQSISAWITNVDTARERISLSMRELAESSSPKRESVPSTLELVNPADPMATSLADLSLGKVTKARVTGIKASQINVRLADRVAGRIDVSETFNTWDDISNKKAPLQKFRANEIVDVKILGIHDMRNHRFLPITHRSSGVPVFELSAKRSRIEEADETGLTMGTIVQGSQHLAFVNNYGDNCVWVNVSPNVRGRVALMDLSDDAGQLQNLEKNFPVGCALRVTVKSVDATNNRLDLVARSGVAAEELTLQTLSSGMMLTGRVTRINERSVTVQLTDNLGAPVPLVEIGDDYDNLKMTQYNKNDIVRVGVIDVDAPNKKLYLTLRPSKLLSSSLPIKDPQVTRYAQLKPGKLVRGFVKHVAEKGVYVSLGARIDAFVRISDLSDQFVKDWKTIVEVDQLVEGRLLSVDENAKHALLSLKASHADANFIPPVTINDLQPGMIVTGKVRKVEEFGAFIDIDNTQPRLSGLCHRSEVAARRVEDVRKLYSAGDVVKAKIMAVDVVARKISLGLKASYFADGADDVEMEDDEDEDDSGVEVGGAAEDDDSEDEDVDMDGGIDLEAVRDAESNDDLSEQSDEDMDEDQPKPITGLKTNGFDWTGGNDHAVAADAMSDSEPDAAAPKKRKRNKPEIKVDMTGDLDKYGSRSVSDFERQLLGQPNDSGLWIQYMAFQLELSEIQQARTIAERAIRTIHIRELDEKANVWIAWMNLEVEYGTEEQIEDVFKQACQVQDPLEMHQKLASIYIDSGKHDKADAVFEKVVGNKAFRASQDVWVNYANFLVDSRKTPDRARALLDRALQSITLPNEQRALTSRFAALEFHSKYGNAERGRTMFEALLSEWPKWSSGWDMFVDLERARLSHATSGDAKSDAREKVRALHERIAAQKMKKRRARFVFKRWLEFEQAEGSAKSVERVKALEKAYEEAQQAGGEE</sequence>
<evidence type="ECO:0000256" key="9">
    <source>
        <dbReference type="ARBA" id="ARBA00076674"/>
    </source>
</evidence>
<keyword evidence="2" id="KW-0690">Ribosome biogenesis</keyword>
<feature type="domain" description="S1 motif" evidence="11">
    <location>
        <begin position="1346"/>
        <end position="1418"/>
    </location>
</feature>
<dbReference type="InterPro" id="IPR011990">
    <property type="entry name" value="TPR-like_helical_dom_sf"/>
</dbReference>
<evidence type="ECO:0000256" key="5">
    <source>
        <dbReference type="ARBA" id="ARBA00022737"/>
    </source>
</evidence>
<dbReference type="GO" id="GO:0003723">
    <property type="term" value="F:RNA binding"/>
    <property type="evidence" value="ECO:0007669"/>
    <property type="project" value="TreeGrafter"/>
</dbReference>
<dbReference type="Pfam" id="PF23459">
    <property type="entry name" value="S1_RRP5"/>
    <property type="match status" value="2"/>
</dbReference>
<comment type="caution">
    <text evidence="13">The sequence shown here is derived from an EMBL/GenBank/DDBJ whole genome shotgun (WGS) entry which is preliminary data.</text>
</comment>
<feature type="domain" description="S1 motif" evidence="11">
    <location>
        <begin position="168"/>
        <end position="267"/>
    </location>
</feature>
<dbReference type="GO" id="GO:0006364">
    <property type="term" value="P:rRNA processing"/>
    <property type="evidence" value="ECO:0007669"/>
    <property type="project" value="UniProtKB-KW"/>
</dbReference>
<dbReference type="CDD" id="cd05702">
    <property type="entry name" value="S1_Rrp5_repeat_hs11_sc8"/>
    <property type="match status" value="1"/>
</dbReference>
<evidence type="ECO:0000256" key="3">
    <source>
        <dbReference type="ARBA" id="ARBA00022552"/>
    </source>
</evidence>
<feature type="domain" description="TRAM" evidence="12">
    <location>
        <begin position="326"/>
        <end position="401"/>
    </location>
</feature>
<evidence type="ECO:0000256" key="4">
    <source>
        <dbReference type="ARBA" id="ARBA00022553"/>
    </source>
</evidence>
<dbReference type="SUPFAM" id="SSF50249">
    <property type="entry name" value="Nucleic acid-binding proteins"/>
    <property type="match status" value="11"/>
</dbReference>
<feature type="compositionally biased region" description="Acidic residues" evidence="10">
    <location>
        <begin position="1448"/>
        <end position="1464"/>
    </location>
</feature>
<keyword evidence="6" id="KW-0539">Nucleus</keyword>
<accession>A0AAJ0GK81</accession>
<dbReference type="PROSITE" id="PS50926">
    <property type="entry name" value="TRAM"/>
    <property type="match status" value="1"/>
</dbReference>
<dbReference type="CDD" id="cd05703">
    <property type="entry name" value="S1_Rrp5_repeat_hs12_sc9"/>
    <property type="match status" value="1"/>
</dbReference>
<evidence type="ECO:0000256" key="10">
    <source>
        <dbReference type="SAM" id="MobiDB-lite"/>
    </source>
</evidence>
<dbReference type="Proteomes" id="UP001271007">
    <property type="component" value="Unassembled WGS sequence"/>
</dbReference>
<dbReference type="SMART" id="SM00386">
    <property type="entry name" value="HAT"/>
    <property type="match status" value="7"/>
</dbReference>
<dbReference type="GO" id="GO:0032040">
    <property type="term" value="C:small-subunit processome"/>
    <property type="evidence" value="ECO:0007669"/>
    <property type="project" value="TreeGrafter"/>
</dbReference>
<evidence type="ECO:0000259" key="11">
    <source>
        <dbReference type="PROSITE" id="PS50126"/>
    </source>
</evidence>
<dbReference type="PANTHER" id="PTHR23270">
    <property type="entry name" value="PROGRAMMED CELL DEATH PROTEIN 11 PRE-RRNA PROCESSING PROTEIN RRP5"/>
    <property type="match status" value="1"/>
</dbReference>
<feature type="compositionally biased region" description="Low complexity" evidence="10">
    <location>
        <begin position="20"/>
        <end position="30"/>
    </location>
</feature>
<evidence type="ECO:0000256" key="2">
    <source>
        <dbReference type="ARBA" id="ARBA00022517"/>
    </source>
</evidence>
<dbReference type="SMART" id="SM00316">
    <property type="entry name" value="S1"/>
    <property type="match status" value="12"/>
</dbReference>
<dbReference type="PROSITE" id="PS50126">
    <property type="entry name" value="S1"/>
    <property type="match status" value="12"/>
</dbReference>
<dbReference type="InterPro" id="IPR048058">
    <property type="entry name" value="Rrp5_S1_rpt_hs11_sc8"/>
</dbReference>
<feature type="domain" description="S1 motif" evidence="11">
    <location>
        <begin position="1257"/>
        <end position="1326"/>
    </location>
</feature>
<gene>
    <name evidence="13" type="primary">RRP5</name>
    <name evidence="13" type="ORF">LTR09_000660</name>
</gene>
<feature type="compositionally biased region" description="Acidic residues" evidence="10">
    <location>
        <begin position="1430"/>
        <end position="1441"/>
    </location>
</feature>
<dbReference type="EMBL" id="JAWDJX010000001">
    <property type="protein sequence ID" value="KAK3059094.1"/>
    <property type="molecule type" value="Genomic_DNA"/>
</dbReference>
<feature type="compositionally biased region" description="Acidic residues" evidence="10">
    <location>
        <begin position="1474"/>
        <end position="1488"/>
    </location>
</feature>
<keyword evidence="4" id="KW-0597">Phosphoprotein</keyword>
<feature type="domain" description="S1 motif" evidence="11">
    <location>
        <begin position="1163"/>
        <end position="1232"/>
    </location>
</feature>
<feature type="domain" description="S1 motif" evidence="11">
    <location>
        <begin position="680"/>
        <end position="749"/>
    </location>
</feature>
<feature type="domain" description="S1 motif" evidence="11">
    <location>
        <begin position="863"/>
        <end position="932"/>
    </location>
</feature>
<dbReference type="Pfam" id="PF23231">
    <property type="entry name" value="HAT_Syf1_CNRKL1_C"/>
    <property type="match status" value="1"/>
</dbReference>
<evidence type="ECO:0000256" key="1">
    <source>
        <dbReference type="ARBA" id="ARBA00004604"/>
    </source>
</evidence>
<dbReference type="CDD" id="cd05693">
    <property type="entry name" value="S1_Rrp5_repeat_hs1_sc1"/>
    <property type="match status" value="1"/>
</dbReference>
<evidence type="ECO:0000256" key="7">
    <source>
        <dbReference type="ARBA" id="ARBA00055575"/>
    </source>
</evidence>
<dbReference type="SUPFAM" id="SSF48452">
    <property type="entry name" value="TPR-like"/>
    <property type="match status" value="2"/>
</dbReference>
<protein>
    <recommendedName>
        <fullName evidence="8">rRNA biogenesis protein RRP5</fullName>
    </recommendedName>
    <alternativeName>
        <fullName evidence="9">Ribosomal RNA-processing protein 5</fullName>
    </alternativeName>
</protein>
<dbReference type="FunFam" id="2.40.50.140:FF:000278">
    <property type="entry name" value="rRNA biogenesis protein rrp5"/>
    <property type="match status" value="1"/>
</dbReference>
<comment type="function">
    <text evidence="7">Involved in the biogenesis of rRNA. Required for the formation of 18S and 5.8S rRNA.</text>
</comment>
<feature type="domain" description="S1 motif" evidence="11">
    <location>
        <begin position="768"/>
        <end position="841"/>
    </location>
</feature>
<name>A0AAJ0GK81_9PEZI</name>
<feature type="region of interest" description="Disordered" evidence="10">
    <location>
        <begin position="1430"/>
        <end position="1503"/>
    </location>
</feature>
<dbReference type="InterPro" id="IPR055430">
    <property type="entry name" value="HAT_Syf1_CNRKL1_C"/>
</dbReference>
<comment type="subcellular location">
    <subcellularLocation>
        <location evidence="1">Nucleus</location>
        <location evidence="1">Nucleolus</location>
    </subcellularLocation>
</comment>
<keyword evidence="14" id="KW-1185">Reference proteome</keyword>
<feature type="domain" description="S1 motif" evidence="11">
    <location>
        <begin position="968"/>
        <end position="1044"/>
    </location>
</feature>
<dbReference type="Gene3D" id="1.25.40.10">
    <property type="entry name" value="Tetratricopeptide repeat domain"/>
    <property type="match status" value="1"/>
</dbReference>
<dbReference type="Pfam" id="PF24685">
    <property type="entry name" value="OB_RRP5_4th"/>
    <property type="match status" value="1"/>
</dbReference>
<dbReference type="FunFam" id="2.40.50.140:FF:000155">
    <property type="entry name" value="rRNA biogenesis protein RRP5"/>
    <property type="match status" value="1"/>
</dbReference>
<feature type="domain" description="S1 motif" evidence="11">
    <location>
        <begin position="283"/>
        <end position="352"/>
    </location>
</feature>
<evidence type="ECO:0000256" key="8">
    <source>
        <dbReference type="ARBA" id="ARBA00073619"/>
    </source>
</evidence>
<evidence type="ECO:0000256" key="6">
    <source>
        <dbReference type="ARBA" id="ARBA00023242"/>
    </source>
</evidence>
<keyword evidence="5" id="KW-0677">Repeat</keyword>